<dbReference type="GO" id="GO:0071555">
    <property type="term" value="P:cell wall organization"/>
    <property type="evidence" value="ECO:0007669"/>
    <property type="project" value="UniProtKB-UniRule"/>
</dbReference>
<evidence type="ECO:0000256" key="8">
    <source>
        <dbReference type="ARBA" id="ARBA00023316"/>
    </source>
</evidence>
<dbReference type="GO" id="GO:0018104">
    <property type="term" value="P:peptidoglycan-protein cross-linking"/>
    <property type="evidence" value="ECO:0007669"/>
    <property type="project" value="TreeGrafter"/>
</dbReference>
<gene>
    <name evidence="13" type="ORF">C7450_108306</name>
</gene>
<evidence type="ECO:0000256" key="7">
    <source>
        <dbReference type="ARBA" id="ARBA00022984"/>
    </source>
</evidence>
<dbReference type="PANTHER" id="PTHR30582:SF24">
    <property type="entry name" value="L,D-TRANSPEPTIDASE ERFK_SRFK-RELATED"/>
    <property type="match status" value="1"/>
</dbReference>
<dbReference type="Pfam" id="PF03734">
    <property type="entry name" value="YkuD"/>
    <property type="match status" value="1"/>
</dbReference>
<evidence type="ECO:0000256" key="4">
    <source>
        <dbReference type="ARBA" id="ARBA00022679"/>
    </source>
</evidence>
<dbReference type="GO" id="GO:0071972">
    <property type="term" value="F:peptidoglycan L,D-transpeptidase activity"/>
    <property type="evidence" value="ECO:0007669"/>
    <property type="project" value="TreeGrafter"/>
</dbReference>
<feature type="chain" id="PRO_5015944993" evidence="11">
    <location>
        <begin position="25"/>
        <end position="284"/>
    </location>
</feature>
<protein>
    <submittedName>
        <fullName evidence="13">Lipoprotein-anchoring transpeptidase ErfK/SrfK</fullName>
    </submittedName>
</protein>
<name>A0A2V3U3L2_9HYPH</name>
<keyword evidence="7 9" id="KW-0573">Peptidoglycan synthesis</keyword>
<evidence type="ECO:0000313" key="13">
    <source>
        <dbReference type="EMBL" id="PXW56554.1"/>
    </source>
</evidence>
<dbReference type="InterPro" id="IPR050979">
    <property type="entry name" value="LD-transpeptidase"/>
</dbReference>
<dbReference type="GO" id="GO:0005576">
    <property type="term" value="C:extracellular region"/>
    <property type="evidence" value="ECO:0007669"/>
    <property type="project" value="TreeGrafter"/>
</dbReference>
<evidence type="ECO:0000256" key="10">
    <source>
        <dbReference type="SAM" id="MobiDB-lite"/>
    </source>
</evidence>
<feature type="active site" description="Proton donor/acceptor" evidence="9">
    <location>
        <position position="244"/>
    </location>
</feature>
<evidence type="ECO:0000256" key="2">
    <source>
        <dbReference type="ARBA" id="ARBA00005992"/>
    </source>
</evidence>
<dbReference type="CDD" id="cd16913">
    <property type="entry name" value="YkuD_like"/>
    <property type="match status" value="1"/>
</dbReference>
<evidence type="ECO:0000256" key="6">
    <source>
        <dbReference type="ARBA" id="ARBA00022960"/>
    </source>
</evidence>
<feature type="region of interest" description="Disordered" evidence="10">
    <location>
        <begin position="95"/>
        <end position="118"/>
    </location>
</feature>
<evidence type="ECO:0000256" key="1">
    <source>
        <dbReference type="ARBA" id="ARBA00004752"/>
    </source>
</evidence>
<dbReference type="RefSeq" id="WP_110376278.1">
    <property type="nucleotide sequence ID" value="NZ_JAHBRY010000001.1"/>
</dbReference>
<dbReference type="UniPathway" id="UPA00219"/>
<dbReference type="InterPro" id="IPR005490">
    <property type="entry name" value="LD_TPept_cat_dom"/>
</dbReference>
<dbReference type="GO" id="GO:0008360">
    <property type="term" value="P:regulation of cell shape"/>
    <property type="evidence" value="ECO:0007669"/>
    <property type="project" value="UniProtKB-UniRule"/>
</dbReference>
<accession>A0A2V3U3L2</accession>
<feature type="active site" description="Nucleophile" evidence="9">
    <location>
        <position position="260"/>
    </location>
</feature>
<comment type="pathway">
    <text evidence="1 9">Cell wall biogenesis; peptidoglycan biosynthesis.</text>
</comment>
<evidence type="ECO:0000259" key="12">
    <source>
        <dbReference type="PROSITE" id="PS52029"/>
    </source>
</evidence>
<keyword evidence="5" id="KW-0378">Hydrolase</keyword>
<dbReference type="FunFam" id="2.40.440.10:FF:000002">
    <property type="entry name" value="L,D-transpeptidase ErfK/SrfK"/>
    <property type="match status" value="1"/>
</dbReference>
<keyword evidence="11" id="KW-0732">Signal</keyword>
<dbReference type="Proteomes" id="UP000248021">
    <property type="component" value="Unassembled WGS sequence"/>
</dbReference>
<dbReference type="EMBL" id="QJJK01000008">
    <property type="protein sequence ID" value="PXW56554.1"/>
    <property type="molecule type" value="Genomic_DNA"/>
</dbReference>
<keyword evidence="8 9" id="KW-0961">Cell wall biogenesis/degradation</keyword>
<proteinExistence type="inferred from homology"/>
<keyword evidence="4" id="KW-0808">Transferase</keyword>
<evidence type="ECO:0000256" key="11">
    <source>
        <dbReference type="SAM" id="SignalP"/>
    </source>
</evidence>
<evidence type="ECO:0000313" key="14">
    <source>
        <dbReference type="Proteomes" id="UP000248021"/>
    </source>
</evidence>
<feature type="signal peptide" evidence="11">
    <location>
        <begin position="1"/>
        <end position="24"/>
    </location>
</feature>
<dbReference type="PROSITE" id="PS52029">
    <property type="entry name" value="LD_TPASE"/>
    <property type="match status" value="1"/>
</dbReference>
<comment type="caution">
    <text evidence="13">The sequence shown here is derived from an EMBL/GenBank/DDBJ whole genome shotgun (WGS) entry which is preliminary data.</text>
</comment>
<comment type="similarity">
    <text evidence="2">Belongs to the YkuD family.</text>
</comment>
<sequence length="284" mass="31315">MRHSLSLSAVALTLGLIAPSLAFAQQAGYPASRGNLGGGFLEFLATGGRQSVTQAPEYYYQPAPPVGPRSRARRAAYGEESLPVQRDPLAEALDRRPPRDYYNNPQTGGGYGRRMRTANVPPDNVNARRSYAPQAEIAGRLQRQEVDYDGQEAAGTVIVDTRARYLYLVQPGGRAIRYGIGVGRQGFTWKGRETVSMKREWPSWRPPAEMRKRRPDLPQYMEGGPNNPLGARALYLGNTLFRIHGTNEPHTIGQAVSSGCIRMMNNDVIDLYNRVGIGTRVVVS</sequence>
<dbReference type="GO" id="GO:0016757">
    <property type="term" value="F:glycosyltransferase activity"/>
    <property type="evidence" value="ECO:0007669"/>
    <property type="project" value="UniProtKB-KW"/>
</dbReference>
<dbReference type="InterPro" id="IPR038063">
    <property type="entry name" value="Transpep_catalytic_dom"/>
</dbReference>
<keyword evidence="13" id="KW-0449">Lipoprotein</keyword>
<evidence type="ECO:0000256" key="3">
    <source>
        <dbReference type="ARBA" id="ARBA00022676"/>
    </source>
</evidence>
<dbReference type="OrthoDB" id="8446117at2"/>
<dbReference type="Gene3D" id="2.40.440.10">
    <property type="entry name" value="L,D-transpeptidase catalytic domain-like"/>
    <property type="match status" value="1"/>
</dbReference>
<dbReference type="PANTHER" id="PTHR30582">
    <property type="entry name" value="L,D-TRANSPEPTIDASE"/>
    <property type="match status" value="1"/>
</dbReference>
<evidence type="ECO:0000256" key="5">
    <source>
        <dbReference type="ARBA" id="ARBA00022801"/>
    </source>
</evidence>
<reference evidence="13 14" key="1">
    <citation type="submission" date="2018-05" db="EMBL/GenBank/DDBJ databases">
        <title>Genomic Encyclopedia of Type Strains, Phase IV (KMG-IV): sequencing the most valuable type-strain genomes for metagenomic binning, comparative biology and taxonomic classification.</title>
        <authorList>
            <person name="Goeker M."/>
        </authorList>
    </citation>
    <scope>NUCLEOTIDE SEQUENCE [LARGE SCALE GENOMIC DNA]</scope>
    <source>
        <strain evidence="13 14">DSM 6462</strain>
    </source>
</reference>
<keyword evidence="14" id="KW-1185">Reference proteome</keyword>
<dbReference type="SUPFAM" id="SSF141523">
    <property type="entry name" value="L,D-transpeptidase catalytic domain-like"/>
    <property type="match status" value="1"/>
</dbReference>
<dbReference type="AlphaFoldDB" id="A0A2V3U3L2"/>
<keyword evidence="6 9" id="KW-0133">Cell shape</keyword>
<organism evidence="13 14">
    <name type="scientific">Chelatococcus asaccharovorans</name>
    <dbReference type="NCBI Taxonomy" id="28210"/>
    <lineage>
        <taxon>Bacteria</taxon>
        <taxon>Pseudomonadati</taxon>
        <taxon>Pseudomonadota</taxon>
        <taxon>Alphaproteobacteria</taxon>
        <taxon>Hyphomicrobiales</taxon>
        <taxon>Chelatococcaceae</taxon>
        <taxon>Chelatococcus</taxon>
    </lineage>
</organism>
<evidence type="ECO:0000256" key="9">
    <source>
        <dbReference type="PROSITE-ProRule" id="PRU01373"/>
    </source>
</evidence>
<feature type="domain" description="L,D-TPase catalytic" evidence="12">
    <location>
        <begin position="155"/>
        <end position="284"/>
    </location>
</feature>
<keyword evidence="3" id="KW-0328">Glycosyltransferase</keyword>